<keyword evidence="13" id="KW-0594">Phospholipid biosynthesis</keyword>
<dbReference type="PIRSF" id="PIRSF000847">
    <property type="entry name" value="Phos_ph_gly_syn"/>
    <property type="match status" value="1"/>
</dbReference>
<dbReference type="RefSeq" id="WP_062533868.1">
    <property type="nucleotide sequence ID" value="NZ_DF970131.1"/>
</dbReference>
<dbReference type="AlphaFoldDB" id="A0A0K8QIR4"/>
<sequence>MRLNLPTWLTLFRIFLLPVMVVAFYAPFRGANVAAAAVFVLAAVTDWFDGYLARRFDQVSAFGAFLDPVADKLMVAVTLFLLVQNHPTALLAVTAAVIVGREIAVSALREWMAHVGERARVRVALLGKFKTALQMVALVVLLLQHDSETLRLYHVGESLLVLAAVLTIWSGFAYMRAAWPVLGNGRGASGA</sequence>
<comment type="pathway">
    <text evidence="3">Phospholipid metabolism; phosphatidylglycerol biosynthesis; phosphatidylglycerol from CDP-diacylglycerol: step 1/2.</text>
</comment>
<dbReference type="Pfam" id="PF01066">
    <property type="entry name" value="CDP-OH_P_transf"/>
    <property type="match status" value="1"/>
</dbReference>
<dbReference type="InterPro" id="IPR048254">
    <property type="entry name" value="CDP_ALCOHOL_P_TRANSF_CS"/>
</dbReference>
<organism evidence="20">
    <name type="scientific">Mizugakiibacter sediminis</name>
    <dbReference type="NCBI Taxonomy" id="1475481"/>
    <lineage>
        <taxon>Bacteria</taxon>
        <taxon>Pseudomonadati</taxon>
        <taxon>Pseudomonadota</taxon>
        <taxon>Gammaproteobacteria</taxon>
        <taxon>Lysobacterales</taxon>
        <taxon>Rhodanobacteraceae</taxon>
        <taxon>Mizugakiibacter</taxon>
    </lineage>
</organism>
<dbReference type="NCBIfam" id="TIGR00560">
    <property type="entry name" value="pgsA"/>
    <property type="match status" value="1"/>
</dbReference>
<feature type="transmembrane region" description="Helical" evidence="18">
    <location>
        <begin position="73"/>
        <end position="100"/>
    </location>
</feature>
<name>A0A0K8QIR4_9GAMM</name>
<dbReference type="GO" id="GO:0050793">
    <property type="term" value="P:regulation of developmental process"/>
    <property type="evidence" value="ECO:0007669"/>
    <property type="project" value="UniProtKB-ARBA"/>
</dbReference>
<evidence type="ECO:0000256" key="9">
    <source>
        <dbReference type="ARBA" id="ARBA00022692"/>
    </source>
</evidence>
<evidence type="ECO:0000256" key="12">
    <source>
        <dbReference type="ARBA" id="ARBA00023136"/>
    </source>
</evidence>
<evidence type="ECO:0000256" key="18">
    <source>
        <dbReference type="SAM" id="Phobius"/>
    </source>
</evidence>
<evidence type="ECO:0000256" key="1">
    <source>
        <dbReference type="ARBA" id="ARBA00001936"/>
    </source>
</evidence>
<dbReference type="InterPro" id="IPR043130">
    <property type="entry name" value="CDP-OH_PTrfase_TM_dom"/>
</dbReference>
<evidence type="ECO:0000256" key="8">
    <source>
        <dbReference type="ARBA" id="ARBA00022679"/>
    </source>
</evidence>
<evidence type="ECO:0000256" key="3">
    <source>
        <dbReference type="ARBA" id="ARBA00005042"/>
    </source>
</evidence>
<dbReference type="EMBL" id="DF970131">
    <property type="protein sequence ID" value="GAP64723.1"/>
    <property type="molecule type" value="Genomic_DNA"/>
</dbReference>
<keyword evidence="8 17" id="KW-0808">Transferase</keyword>
<keyword evidence="10 18" id="KW-1133">Transmembrane helix</keyword>
<gene>
    <name evidence="19" type="ORF">MBSD_0591</name>
    <name evidence="20" type="ORF">MBSD_n0005</name>
</gene>
<evidence type="ECO:0000313" key="19">
    <source>
        <dbReference type="EMBL" id="GAN44074.1"/>
    </source>
</evidence>
<dbReference type="GO" id="GO:0005737">
    <property type="term" value="C:cytoplasm"/>
    <property type="evidence" value="ECO:0007669"/>
    <property type="project" value="UniProtKB-ARBA"/>
</dbReference>
<reference evidence="20" key="2">
    <citation type="submission" date="2015-08" db="EMBL/GenBank/DDBJ databases">
        <title>Complete DNA Sequence of Pseudomonas syringae pv. actinidiae, the Causal Agent of Kiwifruit Canker Disease.</title>
        <authorList>
            <person name="Rikkerink E.H.A."/>
            <person name="Fineran P.C."/>
        </authorList>
    </citation>
    <scope>NUCLEOTIDE SEQUENCE</scope>
    <source>
        <strain evidence="20">SkMP5</strain>
    </source>
</reference>
<protein>
    <recommendedName>
        <fullName evidence="6 16">CDP-diacylglycerol--glycerol-3-phosphate 3-phosphatidyltransferase</fullName>
        <ecNumber evidence="5 16">2.7.8.5</ecNumber>
    </recommendedName>
</protein>
<evidence type="ECO:0000256" key="10">
    <source>
        <dbReference type="ARBA" id="ARBA00022989"/>
    </source>
</evidence>
<evidence type="ECO:0000256" key="16">
    <source>
        <dbReference type="NCBIfam" id="TIGR00560"/>
    </source>
</evidence>
<dbReference type="PANTHER" id="PTHR14269">
    <property type="entry name" value="CDP-DIACYLGLYCEROL--GLYCEROL-3-PHOSPHATE 3-PHOSPHATIDYLTRANSFERASE-RELATED"/>
    <property type="match status" value="1"/>
</dbReference>
<accession>A0A0K8QIR4</accession>
<keyword evidence="12 18" id="KW-0472">Membrane</keyword>
<comment type="subcellular location">
    <subcellularLocation>
        <location evidence="2">Membrane</location>
        <topology evidence="2">Multi-pass membrane protein</topology>
    </subcellularLocation>
</comment>
<keyword evidence="7" id="KW-0444">Lipid biosynthesis</keyword>
<keyword evidence="9 18" id="KW-0812">Transmembrane</keyword>
<evidence type="ECO:0000256" key="5">
    <source>
        <dbReference type="ARBA" id="ARBA00013170"/>
    </source>
</evidence>
<dbReference type="GO" id="GO:0008444">
    <property type="term" value="F:CDP-diacylglycerol-glycerol-3-phosphate 3-phosphatidyltransferase activity"/>
    <property type="evidence" value="ECO:0007669"/>
    <property type="project" value="UniProtKB-UniRule"/>
</dbReference>
<dbReference type="GO" id="GO:0046474">
    <property type="term" value="P:glycerophospholipid biosynthetic process"/>
    <property type="evidence" value="ECO:0007669"/>
    <property type="project" value="TreeGrafter"/>
</dbReference>
<comment type="similarity">
    <text evidence="4 17">Belongs to the CDP-alcohol phosphatidyltransferase class-I family.</text>
</comment>
<dbReference type="PANTHER" id="PTHR14269:SF62">
    <property type="entry name" value="CDP-DIACYLGLYCEROL--GLYCEROL-3-PHOSPHATE 3-PHOSPHATIDYLTRANSFERASE 1, CHLOROPLASTIC"/>
    <property type="match status" value="1"/>
</dbReference>
<keyword evidence="14" id="KW-1208">Phospholipid metabolism</keyword>
<dbReference type="FunFam" id="1.20.120.1760:FF:000008">
    <property type="entry name" value="CDP-diacylglycerol--glycerol-3-phosphate 3-phosphatidyltransferase 2"/>
    <property type="match status" value="1"/>
</dbReference>
<evidence type="ECO:0000256" key="17">
    <source>
        <dbReference type="RuleBase" id="RU003750"/>
    </source>
</evidence>
<dbReference type="InterPro" id="IPR004570">
    <property type="entry name" value="Phosphatidylglycerol_P_synth"/>
</dbReference>
<dbReference type="GO" id="GO:0036094">
    <property type="term" value="F:small molecule binding"/>
    <property type="evidence" value="ECO:0007669"/>
    <property type="project" value="UniProtKB-ARBA"/>
</dbReference>
<evidence type="ECO:0000256" key="6">
    <source>
        <dbReference type="ARBA" id="ARBA00014944"/>
    </source>
</evidence>
<evidence type="ECO:0000313" key="20">
    <source>
        <dbReference type="EMBL" id="GAP64723.1"/>
    </source>
</evidence>
<evidence type="ECO:0000256" key="4">
    <source>
        <dbReference type="ARBA" id="ARBA00010441"/>
    </source>
</evidence>
<keyword evidence="21" id="KW-1185">Reference proteome</keyword>
<evidence type="ECO:0000313" key="21">
    <source>
        <dbReference type="Proteomes" id="UP000253740"/>
    </source>
</evidence>
<dbReference type="HOGENOM" id="CLU_051314_2_1_6"/>
<feature type="transmembrane region" description="Helical" evidence="18">
    <location>
        <begin position="155"/>
        <end position="175"/>
    </location>
</feature>
<reference evidence="19" key="1">
    <citation type="submission" date="2015-03" db="EMBL/GenBank/DDBJ databases">
        <title>Draft genome sequence of Mizugakiibacter sediminis skMP5.</title>
        <authorList>
            <person name="Watanabe T."/>
            <person name="Kojima H."/>
            <person name="Fukui M."/>
        </authorList>
    </citation>
    <scope>NUCLEOTIDE SEQUENCE</scope>
    <source>
        <strain evidence="19">SkMP5</strain>
    </source>
</reference>
<evidence type="ECO:0000256" key="2">
    <source>
        <dbReference type="ARBA" id="ARBA00004141"/>
    </source>
</evidence>
<evidence type="ECO:0000256" key="15">
    <source>
        <dbReference type="ARBA" id="ARBA00048586"/>
    </source>
</evidence>
<feature type="transmembrane region" description="Helical" evidence="18">
    <location>
        <begin position="121"/>
        <end position="143"/>
    </location>
</feature>
<comment type="catalytic activity">
    <reaction evidence="15">
        <text>a CDP-1,2-diacyl-sn-glycerol + sn-glycerol 3-phosphate = a 1,2-diacyl-sn-glycero-3-phospho-(1'-sn-glycero-3'-phosphate) + CMP + H(+)</text>
        <dbReference type="Rhea" id="RHEA:12593"/>
        <dbReference type="ChEBI" id="CHEBI:15378"/>
        <dbReference type="ChEBI" id="CHEBI:57597"/>
        <dbReference type="ChEBI" id="CHEBI:58332"/>
        <dbReference type="ChEBI" id="CHEBI:60110"/>
        <dbReference type="ChEBI" id="CHEBI:60377"/>
        <dbReference type="EC" id="2.7.8.5"/>
    </reaction>
</comment>
<comment type="cofactor">
    <cofactor evidence="1">
        <name>Mn(2+)</name>
        <dbReference type="ChEBI" id="CHEBI:29035"/>
    </cofactor>
</comment>
<evidence type="ECO:0000256" key="13">
    <source>
        <dbReference type="ARBA" id="ARBA00023209"/>
    </source>
</evidence>
<keyword evidence="11" id="KW-0443">Lipid metabolism</keyword>
<dbReference type="PROSITE" id="PS00379">
    <property type="entry name" value="CDP_ALCOHOL_P_TRANSF"/>
    <property type="match status" value="1"/>
</dbReference>
<dbReference type="Gene3D" id="1.20.120.1760">
    <property type="match status" value="1"/>
</dbReference>
<evidence type="ECO:0000256" key="11">
    <source>
        <dbReference type="ARBA" id="ARBA00023098"/>
    </source>
</evidence>
<evidence type="ECO:0000256" key="7">
    <source>
        <dbReference type="ARBA" id="ARBA00022516"/>
    </source>
</evidence>
<proteinExistence type="inferred from homology"/>
<dbReference type="GO" id="GO:0016020">
    <property type="term" value="C:membrane"/>
    <property type="evidence" value="ECO:0007669"/>
    <property type="project" value="UniProtKB-SubCell"/>
</dbReference>
<evidence type="ECO:0000256" key="14">
    <source>
        <dbReference type="ARBA" id="ARBA00023264"/>
    </source>
</evidence>
<dbReference type="EC" id="2.7.8.5" evidence="5 16"/>
<dbReference type="InterPro" id="IPR000462">
    <property type="entry name" value="CDP-OH_P_trans"/>
</dbReference>
<dbReference type="EMBL" id="DF952378">
    <property type="protein sequence ID" value="GAN44074.1"/>
    <property type="molecule type" value="Genomic_DNA"/>
</dbReference>
<dbReference type="STRING" id="1475481.GCA_000953855_00005"/>
<dbReference type="Proteomes" id="UP000253740">
    <property type="component" value="Unassembled WGS sequence"/>
</dbReference>
<dbReference type="InterPro" id="IPR050324">
    <property type="entry name" value="CDP-alcohol_PTase-I"/>
</dbReference>
<dbReference type="OrthoDB" id="9796672at2"/>